<accession>A0A9W6BQL4</accession>
<evidence type="ECO:0000313" key="3">
    <source>
        <dbReference type="Proteomes" id="UP001165080"/>
    </source>
</evidence>
<feature type="region of interest" description="Disordered" evidence="1">
    <location>
        <begin position="43"/>
        <end position="68"/>
    </location>
</feature>
<evidence type="ECO:0000256" key="1">
    <source>
        <dbReference type="SAM" id="MobiDB-lite"/>
    </source>
</evidence>
<comment type="caution">
    <text evidence="2">The sequence shown here is derived from an EMBL/GenBank/DDBJ whole genome shotgun (WGS) entry which is preliminary data.</text>
</comment>
<protein>
    <submittedName>
        <fullName evidence="2">Uncharacterized protein</fullName>
    </submittedName>
</protein>
<evidence type="ECO:0000313" key="2">
    <source>
        <dbReference type="EMBL" id="GLC56509.1"/>
    </source>
</evidence>
<proteinExistence type="predicted"/>
<dbReference type="AlphaFoldDB" id="A0A9W6BQL4"/>
<sequence>MEPMESEKLVTPKSESIKKPSFKLIGNLVLAMKRFQAALNPTYDYGANKRSSSPVNGVPRGRTMSGPARAAIARTASGVAKTLSGRPDNAGKQHGYKGNLLFKPLPPLSSEQETTA</sequence>
<name>A0A9W6BQL4_9CHLO</name>
<dbReference type="EMBL" id="BRXU01000016">
    <property type="protein sequence ID" value="GLC56509.1"/>
    <property type="molecule type" value="Genomic_DNA"/>
</dbReference>
<gene>
    <name evidence="2" type="primary">PLEST004052</name>
    <name evidence="2" type="ORF">PLESTB_001115100</name>
</gene>
<reference evidence="2 3" key="1">
    <citation type="journal article" date="2023" name="Commun. Biol.">
        <title>Reorganization of the ancestral sex-determining regions during the evolution of trioecy in Pleodorina starrii.</title>
        <authorList>
            <person name="Takahashi K."/>
            <person name="Suzuki S."/>
            <person name="Kawai-Toyooka H."/>
            <person name="Yamamoto K."/>
            <person name="Hamaji T."/>
            <person name="Ootsuki R."/>
            <person name="Yamaguchi H."/>
            <person name="Kawachi M."/>
            <person name="Higashiyama T."/>
            <person name="Nozaki H."/>
        </authorList>
    </citation>
    <scope>NUCLEOTIDE SEQUENCE [LARGE SCALE GENOMIC DNA]</scope>
    <source>
        <strain evidence="2 3">NIES-4479</strain>
    </source>
</reference>
<dbReference type="OrthoDB" id="539126at2759"/>
<dbReference type="Proteomes" id="UP001165080">
    <property type="component" value="Unassembled WGS sequence"/>
</dbReference>
<organism evidence="2 3">
    <name type="scientific">Pleodorina starrii</name>
    <dbReference type="NCBI Taxonomy" id="330485"/>
    <lineage>
        <taxon>Eukaryota</taxon>
        <taxon>Viridiplantae</taxon>
        <taxon>Chlorophyta</taxon>
        <taxon>core chlorophytes</taxon>
        <taxon>Chlorophyceae</taxon>
        <taxon>CS clade</taxon>
        <taxon>Chlamydomonadales</taxon>
        <taxon>Volvocaceae</taxon>
        <taxon>Pleodorina</taxon>
    </lineage>
</organism>
<feature type="region of interest" description="Disordered" evidence="1">
    <location>
        <begin position="81"/>
        <end position="116"/>
    </location>
</feature>
<keyword evidence="3" id="KW-1185">Reference proteome</keyword>